<feature type="chain" id="PRO_5046442130" description="Tetratricopeptide repeat protein" evidence="3">
    <location>
        <begin position="24"/>
        <end position="830"/>
    </location>
</feature>
<keyword evidence="5" id="KW-1185">Reference proteome</keyword>
<reference evidence="4 5" key="1">
    <citation type="journal article" date="2024" name="Chem. Sci.">
        <title>Discovery of megapolipeptins by genome mining of a Burkholderiales bacteria collection.</title>
        <authorList>
            <person name="Paulo B.S."/>
            <person name="Recchia M.J.J."/>
            <person name="Lee S."/>
            <person name="Fergusson C.H."/>
            <person name="Romanowski S.B."/>
            <person name="Hernandez A."/>
            <person name="Krull N."/>
            <person name="Liu D.Y."/>
            <person name="Cavanagh H."/>
            <person name="Bos A."/>
            <person name="Gray C.A."/>
            <person name="Murphy B.T."/>
            <person name="Linington R.G."/>
            <person name="Eustaquio A.S."/>
        </authorList>
    </citation>
    <scope>NUCLEOTIDE SEQUENCE [LARGE SCALE GENOMIC DNA]</scope>
    <source>
        <strain evidence="4 5">RL21-008-BIB-B</strain>
    </source>
</reference>
<feature type="compositionally biased region" description="Basic and acidic residues" evidence="1">
    <location>
        <begin position="659"/>
        <end position="670"/>
    </location>
</feature>
<evidence type="ECO:0000313" key="4">
    <source>
        <dbReference type="EMBL" id="MFL9877076.1"/>
    </source>
</evidence>
<name>A0ABW8Z1V0_9BURK</name>
<gene>
    <name evidence="4" type="ORF">PQR63_01680</name>
</gene>
<protein>
    <recommendedName>
        <fullName evidence="6">Tetratricopeptide repeat protein</fullName>
    </recommendedName>
</protein>
<keyword evidence="3" id="KW-0732">Signal</keyword>
<feature type="signal peptide" evidence="3">
    <location>
        <begin position="1"/>
        <end position="23"/>
    </location>
</feature>
<dbReference type="PROSITE" id="PS51257">
    <property type="entry name" value="PROKAR_LIPOPROTEIN"/>
    <property type="match status" value="1"/>
</dbReference>
<keyword evidence="2" id="KW-0472">Membrane</keyword>
<dbReference type="Proteomes" id="UP001629214">
    <property type="component" value="Unassembled WGS sequence"/>
</dbReference>
<evidence type="ECO:0000256" key="3">
    <source>
        <dbReference type="SAM" id="SignalP"/>
    </source>
</evidence>
<sequence>MNIKHIRIATALALPFGAAVVIACGPDFPLQVLDDRAGTLKATPANSFAYEASHLAQSSDKLQANENENAYAPPDKLTAADAVDATFMTPAQRAQLKTIRALKDGDAAYAQGGDLPPAVRLYAAGAVDYLAAGDTGTRAQKRFQAVLDLPKADGDKRAVWAAYMLGQGYAGAMFGAGNKPAEERAKAVKAYALARTRAASGALDPNGLAVASYGEQARMFLATGTALCGYTDFVNAAPCADDVPAADLKQAIHLYAEQAAHNSDSGVQSLRSIAAWALSDAERAQKLIDDPLSQRLLVSYALARVGDVSGDGASQPAEYNTYGDGYGYADAARGGKGIKVNPVLPSLVAALQKQGIARIADADRVAALAYRSGYYELAQTLADKQRSALASWVRAKLALRKGDVAAAAQAYAEASKAFPQTDVSVEPASLGLIKAEQSVLTLSRGQYVEAFDQLYTVTKASQSGDRGASLSHPLYSDYSGDTWYLAERVLTVDELKTYVDAHAPATPVPAAPQNFPTTPDKQYYEWLSAHPVQISDYLRRLLARRLVREGRVADALPYFPDDKDMRYAPMEQNYADGKSTLANWRYRATAKAYGDALDDAGHAWFAVTRAKAWYEAATLARQRGLEIMGYEQAPDYAGMDGMLGFGPGRNIVQEPAGDTGKKPAAEKTPEQRAAADLPGQFITDDERKRYAASESKPNVRYHYRNIAADYIMKSADALPPRSQAFAAVLCKGTSFVFYDAELAPVLYRRYVKEGAAVPFSADFGQNCVEPDFKAAGRFPYVQAWKKTRHWAATHKAATVIALAILLALIAAGGAILLRARRKLGHANELP</sequence>
<keyword evidence="2" id="KW-0812">Transmembrane</keyword>
<accession>A0ABW8Z1V0</accession>
<dbReference type="RefSeq" id="WP_408165075.1">
    <property type="nucleotide sequence ID" value="NZ_JAQQFR010000001.1"/>
</dbReference>
<evidence type="ECO:0000313" key="5">
    <source>
        <dbReference type="Proteomes" id="UP001629214"/>
    </source>
</evidence>
<evidence type="ECO:0000256" key="2">
    <source>
        <dbReference type="SAM" id="Phobius"/>
    </source>
</evidence>
<comment type="caution">
    <text evidence="4">The sequence shown here is derived from an EMBL/GenBank/DDBJ whole genome shotgun (WGS) entry which is preliminary data.</text>
</comment>
<organism evidence="4 5">
    <name type="scientific">Herbaspirillum rhizosphaerae</name>
    <dbReference type="NCBI Taxonomy" id="346179"/>
    <lineage>
        <taxon>Bacteria</taxon>
        <taxon>Pseudomonadati</taxon>
        <taxon>Pseudomonadota</taxon>
        <taxon>Betaproteobacteria</taxon>
        <taxon>Burkholderiales</taxon>
        <taxon>Oxalobacteraceae</taxon>
        <taxon>Herbaspirillum</taxon>
    </lineage>
</organism>
<feature type="transmembrane region" description="Helical" evidence="2">
    <location>
        <begin position="796"/>
        <end position="817"/>
    </location>
</feature>
<evidence type="ECO:0008006" key="6">
    <source>
        <dbReference type="Google" id="ProtNLM"/>
    </source>
</evidence>
<dbReference type="EMBL" id="JAQQFR010000001">
    <property type="protein sequence ID" value="MFL9877076.1"/>
    <property type="molecule type" value="Genomic_DNA"/>
</dbReference>
<keyword evidence="2" id="KW-1133">Transmembrane helix</keyword>
<feature type="region of interest" description="Disordered" evidence="1">
    <location>
        <begin position="652"/>
        <end position="673"/>
    </location>
</feature>
<proteinExistence type="predicted"/>
<evidence type="ECO:0000256" key="1">
    <source>
        <dbReference type="SAM" id="MobiDB-lite"/>
    </source>
</evidence>